<reference evidence="1" key="1">
    <citation type="submission" date="2021-06" db="EMBL/GenBank/DDBJ databases">
        <title>Parelaphostrongylus tenuis whole genome reference sequence.</title>
        <authorList>
            <person name="Garwood T.J."/>
            <person name="Larsen P.A."/>
            <person name="Fountain-Jones N.M."/>
            <person name="Garbe J.R."/>
            <person name="Macchietto M.G."/>
            <person name="Kania S.A."/>
            <person name="Gerhold R.W."/>
            <person name="Richards J.E."/>
            <person name="Wolf T.M."/>
        </authorList>
    </citation>
    <scope>NUCLEOTIDE SEQUENCE</scope>
    <source>
        <strain evidence="1">MNPRO001-30</strain>
        <tissue evidence="1">Meninges</tissue>
    </source>
</reference>
<dbReference type="EMBL" id="JAHQIW010003741">
    <property type="protein sequence ID" value="KAJ1359938.1"/>
    <property type="molecule type" value="Genomic_DNA"/>
</dbReference>
<accession>A0AAD5QPU7</accession>
<proteinExistence type="predicted"/>
<dbReference type="Proteomes" id="UP001196413">
    <property type="component" value="Unassembled WGS sequence"/>
</dbReference>
<keyword evidence="2" id="KW-1185">Reference proteome</keyword>
<sequence>MIDTPGTYDLEEIEKTTGKSNVVKLPAVQGTTAYIIQLVFSLALFRNADNDMISVESYNWEEAVVYVTKSIVDEVITPLLVLDSAAAGFP</sequence>
<comment type="caution">
    <text evidence="1">The sequence shown here is derived from an EMBL/GenBank/DDBJ whole genome shotgun (WGS) entry which is preliminary data.</text>
</comment>
<evidence type="ECO:0000313" key="1">
    <source>
        <dbReference type="EMBL" id="KAJ1359938.1"/>
    </source>
</evidence>
<name>A0AAD5QPU7_PARTN</name>
<evidence type="ECO:0000313" key="2">
    <source>
        <dbReference type="Proteomes" id="UP001196413"/>
    </source>
</evidence>
<dbReference type="AlphaFoldDB" id="A0AAD5QPU7"/>
<organism evidence="1 2">
    <name type="scientific">Parelaphostrongylus tenuis</name>
    <name type="common">Meningeal worm</name>
    <dbReference type="NCBI Taxonomy" id="148309"/>
    <lineage>
        <taxon>Eukaryota</taxon>
        <taxon>Metazoa</taxon>
        <taxon>Ecdysozoa</taxon>
        <taxon>Nematoda</taxon>
        <taxon>Chromadorea</taxon>
        <taxon>Rhabditida</taxon>
        <taxon>Rhabditina</taxon>
        <taxon>Rhabditomorpha</taxon>
        <taxon>Strongyloidea</taxon>
        <taxon>Metastrongylidae</taxon>
        <taxon>Parelaphostrongylus</taxon>
    </lineage>
</organism>
<gene>
    <name evidence="1" type="ORF">KIN20_018767</name>
</gene>
<protein>
    <submittedName>
        <fullName evidence="1">Uncharacterized protein</fullName>
    </submittedName>
</protein>